<proteinExistence type="inferred from homology"/>
<dbReference type="GO" id="GO:0060003">
    <property type="term" value="P:copper ion export"/>
    <property type="evidence" value="ECO:0007669"/>
    <property type="project" value="TreeGrafter"/>
</dbReference>
<keyword evidence="4" id="KW-0170">Cobalt</keyword>
<evidence type="ECO:0000256" key="8">
    <source>
        <dbReference type="SAM" id="SignalP"/>
    </source>
</evidence>
<dbReference type="STRING" id="159087.Daro_2627"/>
<protein>
    <submittedName>
        <fullName evidence="13">Secretion protein HlyD</fullName>
    </submittedName>
</protein>
<dbReference type="Gene3D" id="2.40.30.170">
    <property type="match status" value="1"/>
</dbReference>
<dbReference type="InterPro" id="IPR058649">
    <property type="entry name" value="CzcB_C"/>
</dbReference>
<dbReference type="Pfam" id="PF25954">
    <property type="entry name" value="Beta-barrel_RND_2"/>
    <property type="match status" value="1"/>
</dbReference>
<keyword evidence="8" id="KW-0732">Signal</keyword>
<dbReference type="PANTHER" id="PTHR30097:SF15">
    <property type="entry name" value="CATION EFFLUX SYSTEM PROTEIN CUSB"/>
    <property type="match status" value="1"/>
</dbReference>
<evidence type="ECO:0000256" key="3">
    <source>
        <dbReference type="ARBA" id="ARBA00022833"/>
    </source>
</evidence>
<dbReference type="Pfam" id="PF25975">
    <property type="entry name" value="CzcB_C"/>
    <property type="match status" value="1"/>
</dbReference>
<comment type="similarity">
    <text evidence="1">Belongs to the membrane fusion protein (MFP) (TC 8.A.1) family.</text>
</comment>
<dbReference type="GO" id="GO:0015679">
    <property type="term" value="P:plasma membrane copper ion transport"/>
    <property type="evidence" value="ECO:0007669"/>
    <property type="project" value="TreeGrafter"/>
</dbReference>
<evidence type="ECO:0000256" key="6">
    <source>
        <dbReference type="ARBA" id="ARBA00058766"/>
    </source>
</evidence>
<reference evidence="13" key="1">
    <citation type="submission" date="2005-08" db="EMBL/GenBank/DDBJ databases">
        <title>Complete sequence of Dechloromonas aromatica RCB.</title>
        <authorList>
            <person name="Salinero K.K."/>
            <person name="Copeland A."/>
            <person name="Lucas S."/>
            <person name="Lapidus A."/>
            <person name="Barry K."/>
            <person name="Detter J.C."/>
            <person name="Glavina T."/>
            <person name="Hammon N."/>
            <person name="Israni S."/>
            <person name="Pitluck S."/>
            <person name="Di Bartolo G."/>
            <person name="Trong S."/>
            <person name="Schmutz J."/>
            <person name="Larimer F."/>
            <person name="Land M."/>
            <person name="Ivanova N."/>
            <person name="Richardson P."/>
        </authorList>
    </citation>
    <scope>NUCLEOTIDE SEQUENCE</scope>
    <source>
        <strain evidence="13">RCB</strain>
    </source>
</reference>
<dbReference type="GO" id="GO:0046914">
    <property type="term" value="F:transition metal ion binding"/>
    <property type="evidence" value="ECO:0007669"/>
    <property type="project" value="TreeGrafter"/>
</dbReference>
<evidence type="ECO:0000256" key="1">
    <source>
        <dbReference type="ARBA" id="ARBA00009477"/>
    </source>
</evidence>
<sequence length="399" mass="42626">MMTRTLTAAALVLLLTLAACGRNAPEAKPATESQTVAPEKTAANDKEAASEAPEAGQIHLTEADIKAAGIRTEEANEAEVHERIAVTATIQANQDRLAHVVPRVPGRLVGITAKLGDRVKAGQTLASLDSIEIGEAHSAYLQADSQFRLAQADFERAEKLHAEQIVPEKDYLRSRSELEKARANLRAATDKLRLMGVPPARSESAVSVFPVSAPFAGTVIEKTAVLGELAQPDKSLFTVADLSVVWIEANLFEKDLGKIKVGATVGVSVAAYPDELFKGRLTYISSVMDKESRTIKARVEVANADGRLKPDMFANAAIDTATAGKALTVPTSAVLLLEGKKTVFVREKEGFEKREVELGDNLGGRFVVKEGIEAGEAVVVEGAYALKARLLKSKIGDHD</sequence>
<dbReference type="eggNOG" id="COG0845">
    <property type="taxonomic scope" value="Bacteria"/>
</dbReference>
<evidence type="ECO:0000256" key="4">
    <source>
        <dbReference type="ARBA" id="ARBA00023285"/>
    </source>
</evidence>
<keyword evidence="5" id="KW-0105">Cadmium resistance</keyword>
<dbReference type="Gene3D" id="2.40.50.100">
    <property type="match status" value="1"/>
</dbReference>
<dbReference type="PROSITE" id="PS51257">
    <property type="entry name" value="PROKAR_LIPOPROTEIN"/>
    <property type="match status" value="1"/>
</dbReference>
<feature type="domain" description="CzcB-like C-terminal circularly permuted SH3-like" evidence="12">
    <location>
        <begin position="327"/>
        <end position="387"/>
    </location>
</feature>
<evidence type="ECO:0000256" key="5">
    <source>
        <dbReference type="ARBA" id="ARBA00043263"/>
    </source>
</evidence>
<evidence type="ECO:0000313" key="13">
    <source>
        <dbReference type="EMBL" id="AAZ47357.1"/>
    </source>
</evidence>
<evidence type="ECO:0000259" key="11">
    <source>
        <dbReference type="Pfam" id="PF25973"/>
    </source>
</evidence>
<evidence type="ECO:0000256" key="2">
    <source>
        <dbReference type="ARBA" id="ARBA00022448"/>
    </source>
</evidence>
<feature type="region of interest" description="Disordered" evidence="7">
    <location>
        <begin position="26"/>
        <end position="56"/>
    </location>
</feature>
<dbReference type="InterPro" id="IPR051909">
    <property type="entry name" value="MFP_Cation_Efflux"/>
</dbReference>
<organism evidence="13">
    <name type="scientific">Dechloromonas aromatica (strain RCB)</name>
    <dbReference type="NCBI Taxonomy" id="159087"/>
    <lineage>
        <taxon>Bacteria</taxon>
        <taxon>Pseudomonadati</taxon>
        <taxon>Pseudomonadota</taxon>
        <taxon>Betaproteobacteria</taxon>
        <taxon>Rhodocyclales</taxon>
        <taxon>Azonexaceae</taxon>
        <taxon>Dechloromonas</taxon>
    </lineage>
</organism>
<dbReference type="GO" id="GO:0022857">
    <property type="term" value="F:transmembrane transporter activity"/>
    <property type="evidence" value="ECO:0007669"/>
    <property type="project" value="InterPro"/>
</dbReference>
<dbReference type="GO" id="GO:0046686">
    <property type="term" value="P:response to cadmium ion"/>
    <property type="evidence" value="ECO:0007669"/>
    <property type="project" value="UniProtKB-KW"/>
</dbReference>
<feature type="signal peptide" evidence="8">
    <location>
        <begin position="1"/>
        <end position="24"/>
    </location>
</feature>
<dbReference type="HOGENOM" id="CLU_018816_13_3_4"/>
<dbReference type="InterPro" id="IPR058792">
    <property type="entry name" value="Beta-barrel_RND_2"/>
</dbReference>
<dbReference type="Pfam" id="PF25893">
    <property type="entry name" value="HH_CzcB"/>
    <property type="match status" value="1"/>
</dbReference>
<evidence type="ECO:0000256" key="7">
    <source>
        <dbReference type="SAM" id="MobiDB-lite"/>
    </source>
</evidence>
<evidence type="ECO:0000259" key="9">
    <source>
        <dbReference type="Pfam" id="PF25893"/>
    </source>
</evidence>
<dbReference type="InterPro" id="IPR058648">
    <property type="entry name" value="HH_CzcB-like"/>
</dbReference>
<gene>
    <name evidence="13" type="ordered locus">Daro_2627</name>
</gene>
<dbReference type="InterPro" id="IPR006143">
    <property type="entry name" value="RND_pump_MFP"/>
</dbReference>
<dbReference type="KEGG" id="dar:Daro_2627"/>
<dbReference type="PANTHER" id="PTHR30097">
    <property type="entry name" value="CATION EFFLUX SYSTEM PROTEIN CUSB"/>
    <property type="match status" value="1"/>
</dbReference>
<dbReference type="GO" id="GO:0016020">
    <property type="term" value="C:membrane"/>
    <property type="evidence" value="ECO:0007669"/>
    <property type="project" value="InterPro"/>
</dbReference>
<feature type="domain" description="CusB-like beta-barrel" evidence="10">
    <location>
        <begin position="245"/>
        <end position="320"/>
    </location>
</feature>
<dbReference type="Gene3D" id="2.40.420.20">
    <property type="match status" value="1"/>
</dbReference>
<feature type="domain" description="CzcB-like barrel-sandwich hybrid" evidence="11">
    <location>
        <begin position="96"/>
        <end position="241"/>
    </location>
</feature>
<feature type="chain" id="PRO_5004233361" evidence="8">
    <location>
        <begin position="25"/>
        <end position="399"/>
    </location>
</feature>
<evidence type="ECO:0000259" key="10">
    <source>
        <dbReference type="Pfam" id="PF25954"/>
    </source>
</evidence>
<feature type="domain" description="CzcB-like alpha-helical hairpin" evidence="9">
    <location>
        <begin position="135"/>
        <end position="193"/>
    </location>
</feature>
<dbReference type="FunFam" id="2.40.30.170:FF:000010">
    <property type="entry name" value="Efflux RND transporter periplasmic adaptor subunit"/>
    <property type="match status" value="1"/>
</dbReference>
<dbReference type="GO" id="GO:0030288">
    <property type="term" value="C:outer membrane-bounded periplasmic space"/>
    <property type="evidence" value="ECO:0007669"/>
    <property type="project" value="TreeGrafter"/>
</dbReference>
<comment type="function">
    <text evidence="6">CzcA and CzcB together would act in zinc efflux nearly as effectively as the complete czc efflux system (CzcABC). The CzcB protein is thought to funnel zinc cations to the CzcA transport protein.</text>
</comment>
<accession>Q47CS4</accession>
<dbReference type="InterPro" id="IPR058647">
    <property type="entry name" value="BSH_CzcB-like"/>
</dbReference>
<dbReference type="AlphaFoldDB" id="Q47CS4"/>
<dbReference type="Pfam" id="PF25973">
    <property type="entry name" value="BSH_CzcB"/>
    <property type="match status" value="1"/>
</dbReference>
<dbReference type="NCBIfam" id="TIGR01730">
    <property type="entry name" value="RND_mfp"/>
    <property type="match status" value="1"/>
</dbReference>
<dbReference type="SUPFAM" id="SSF111369">
    <property type="entry name" value="HlyD-like secretion proteins"/>
    <property type="match status" value="1"/>
</dbReference>
<dbReference type="EMBL" id="CP000089">
    <property type="protein sequence ID" value="AAZ47357.1"/>
    <property type="molecule type" value="Genomic_DNA"/>
</dbReference>
<keyword evidence="3" id="KW-0862">Zinc</keyword>
<dbReference type="FunFam" id="2.40.420.20:FF:000006">
    <property type="entry name" value="RND family efflux transporter MFP subunit"/>
    <property type="match status" value="1"/>
</dbReference>
<name>Q47CS4_DECAR</name>
<dbReference type="Gene3D" id="1.10.287.470">
    <property type="entry name" value="Helix hairpin bin"/>
    <property type="match status" value="1"/>
</dbReference>
<evidence type="ECO:0000259" key="12">
    <source>
        <dbReference type="Pfam" id="PF25975"/>
    </source>
</evidence>
<keyword evidence="2" id="KW-0813">Transport</keyword>